<feature type="non-terminal residue" evidence="1">
    <location>
        <position position="106"/>
    </location>
</feature>
<sequence>IDAFRVRGEWRRLLRRLHEDFSGNEDRIVRYEDDKVKSVYTMTEALTPLESVHLTEQLLPHSVGVSLINTVKERGDITVQGLVEWRNLAVAKRKVQEGIYIGRPLR</sequence>
<feature type="non-terminal residue" evidence="1">
    <location>
        <position position="1"/>
    </location>
</feature>
<dbReference type="EMBL" id="BTRK01000005">
    <property type="protein sequence ID" value="GMR53299.1"/>
    <property type="molecule type" value="Genomic_DNA"/>
</dbReference>
<evidence type="ECO:0000313" key="1">
    <source>
        <dbReference type="EMBL" id="GMR53299.1"/>
    </source>
</evidence>
<reference evidence="2" key="1">
    <citation type="submission" date="2022-10" db="EMBL/GenBank/DDBJ databases">
        <title>Genome assembly of Pristionchus species.</title>
        <authorList>
            <person name="Yoshida K."/>
            <person name="Sommer R.J."/>
        </authorList>
    </citation>
    <scope>NUCLEOTIDE SEQUENCE [LARGE SCALE GENOMIC DNA]</scope>
    <source>
        <strain evidence="2">RS5460</strain>
    </source>
</reference>
<organism evidence="1 2">
    <name type="scientific">Pristionchus mayeri</name>
    <dbReference type="NCBI Taxonomy" id="1317129"/>
    <lineage>
        <taxon>Eukaryota</taxon>
        <taxon>Metazoa</taxon>
        <taxon>Ecdysozoa</taxon>
        <taxon>Nematoda</taxon>
        <taxon>Chromadorea</taxon>
        <taxon>Rhabditida</taxon>
        <taxon>Rhabditina</taxon>
        <taxon>Diplogasteromorpha</taxon>
        <taxon>Diplogasteroidea</taxon>
        <taxon>Neodiplogasteridae</taxon>
        <taxon>Pristionchus</taxon>
    </lineage>
</organism>
<evidence type="ECO:0000313" key="2">
    <source>
        <dbReference type="Proteomes" id="UP001328107"/>
    </source>
</evidence>
<protein>
    <submittedName>
        <fullName evidence="1">Uncharacterized protein</fullName>
    </submittedName>
</protein>
<gene>
    <name evidence="1" type="ORF">PMAYCL1PPCAC_23494</name>
</gene>
<dbReference type="AlphaFoldDB" id="A0AAN5CZ16"/>
<dbReference type="Proteomes" id="UP001328107">
    <property type="component" value="Unassembled WGS sequence"/>
</dbReference>
<accession>A0AAN5CZ16</accession>
<comment type="caution">
    <text evidence="1">The sequence shown here is derived from an EMBL/GenBank/DDBJ whole genome shotgun (WGS) entry which is preliminary data.</text>
</comment>
<name>A0AAN5CZ16_9BILA</name>
<keyword evidence="2" id="KW-1185">Reference proteome</keyword>
<proteinExistence type="predicted"/>